<dbReference type="Gene3D" id="3.40.50.12230">
    <property type="match status" value="1"/>
</dbReference>
<proteinExistence type="predicted"/>
<dbReference type="SUPFAM" id="SSF53328">
    <property type="entry name" value="Formyltransferase"/>
    <property type="match status" value="1"/>
</dbReference>
<dbReference type="InterPro" id="IPR011034">
    <property type="entry name" value="Formyl_transferase-like_C_sf"/>
</dbReference>
<feature type="domain" description="Formyl transferase C-terminal" evidence="1">
    <location>
        <begin position="108"/>
        <end position="162"/>
    </location>
</feature>
<name>A0A4C1X9A7_EUMVA</name>
<evidence type="ECO:0000313" key="2">
    <source>
        <dbReference type="EMBL" id="GBP59472.1"/>
    </source>
</evidence>
<dbReference type="PANTHER" id="PTHR11138:SF5">
    <property type="entry name" value="METHIONYL-TRNA FORMYLTRANSFERASE, MITOCHONDRIAL"/>
    <property type="match status" value="1"/>
</dbReference>
<dbReference type="Pfam" id="PF02911">
    <property type="entry name" value="Formyl_trans_C"/>
    <property type="match status" value="1"/>
</dbReference>
<dbReference type="InterPro" id="IPR036477">
    <property type="entry name" value="Formyl_transf_N_sf"/>
</dbReference>
<evidence type="ECO:0000313" key="3">
    <source>
        <dbReference type="Proteomes" id="UP000299102"/>
    </source>
</evidence>
<organism evidence="2 3">
    <name type="scientific">Eumeta variegata</name>
    <name type="common">Bagworm moth</name>
    <name type="synonym">Eumeta japonica</name>
    <dbReference type="NCBI Taxonomy" id="151549"/>
    <lineage>
        <taxon>Eukaryota</taxon>
        <taxon>Metazoa</taxon>
        <taxon>Ecdysozoa</taxon>
        <taxon>Arthropoda</taxon>
        <taxon>Hexapoda</taxon>
        <taxon>Insecta</taxon>
        <taxon>Pterygota</taxon>
        <taxon>Neoptera</taxon>
        <taxon>Endopterygota</taxon>
        <taxon>Lepidoptera</taxon>
        <taxon>Glossata</taxon>
        <taxon>Ditrysia</taxon>
        <taxon>Tineoidea</taxon>
        <taxon>Psychidae</taxon>
        <taxon>Oiketicinae</taxon>
        <taxon>Eumeta</taxon>
    </lineage>
</organism>
<dbReference type="InterPro" id="IPR005793">
    <property type="entry name" value="Formyl_trans_C"/>
</dbReference>
<gene>
    <name evidence="2" type="primary">Mtfmt</name>
    <name evidence="2" type="ORF">EVAR_35421_1</name>
</gene>
<keyword evidence="3" id="KW-1185">Reference proteome</keyword>
<dbReference type="GO" id="GO:0004479">
    <property type="term" value="F:methionyl-tRNA formyltransferase activity"/>
    <property type="evidence" value="ECO:0007669"/>
    <property type="project" value="TreeGrafter"/>
</dbReference>
<keyword evidence="2" id="KW-0808">Transferase</keyword>
<comment type="caution">
    <text evidence="2">The sequence shown here is derived from an EMBL/GenBank/DDBJ whole genome shotgun (WGS) entry which is preliminary data.</text>
</comment>
<dbReference type="PANTHER" id="PTHR11138">
    <property type="entry name" value="METHIONYL-TRNA FORMYLTRANSFERASE"/>
    <property type="match status" value="1"/>
</dbReference>
<dbReference type="SUPFAM" id="SSF50486">
    <property type="entry name" value="FMT C-terminal domain-like"/>
    <property type="match status" value="1"/>
</dbReference>
<reference evidence="2 3" key="1">
    <citation type="journal article" date="2019" name="Commun. Biol.">
        <title>The bagworm genome reveals a unique fibroin gene that provides high tensile strength.</title>
        <authorList>
            <person name="Kono N."/>
            <person name="Nakamura H."/>
            <person name="Ohtoshi R."/>
            <person name="Tomita M."/>
            <person name="Numata K."/>
            <person name="Arakawa K."/>
        </authorList>
    </citation>
    <scope>NUCLEOTIDE SEQUENCE [LARGE SCALE GENOMIC DNA]</scope>
</reference>
<dbReference type="STRING" id="151549.A0A4C1X9A7"/>
<dbReference type="EMBL" id="BGZK01000762">
    <property type="protein sequence ID" value="GBP59472.1"/>
    <property type="molecule type" value="Genomic_DNA"/>
</dbReference>
<protein>
    <submittedName>
        <fullName evidence="2">Methionyl-tRNA formyltransferase, mitochondrial</fullName>
    </submittedName>
</protein>
<dbReference type="OrthoDB" id="10268103at2759"/>
<dbReference type="GO" id="GO:0005739">
    <property type="term" value="C:mitochondrion"/>
    <property type="evidence" value="ECO:0007669"/>
    <property type="project" value="TreeGrafter"/>
</dbReference>
<dbReference type="Proteomes" id="UP000299102">
    <property type="component" value="Unassembled WGS sequence"/>
</dbReference>
<accession>A0A4C1X9A7</accession>
<sequence>MMRRCLGPQAFSLTYCKLVTDQLSSKGPRSISIVILPLKDIGTILRGFLGEIIEQQKVPISKDIKLPELTEQLSDLGAKMLVKCIKTLPNSLTHASPQPSEGVTYARKISKDINEVRWSEMTAQEVYNLYRAVYGLYQLVTNYNEKRVKLFDAFLCNENQTSECTLKEIDHFVY</sequence>
<evidence type="ECO:0000259" key="1">
    <source>
        <dbReference type="Pfam" id="PF02911"/>
    </source>
</evidence>
<dbReference type="AlphaFoldDB" id="A0A4C1X9A7"/>